<keyword evidence="2" id="KW-0004">4Fe-4S</keyword>
<dbReference type="InterPro" id="IPR058240">
    <property type="entry name" value="rSAM_sf"/>
</dbReference>
<dbReference type="GO" id="GO:0003824">
    <property type="term" value="F:catalytic activity"/>
    <property type="evidence" value="ECO:0007669"/>
    <property type="project" value="InterPro"/>
</dbReference>
<dbReference type="AlphaFoldDB" id="A0A1F5YCF6"/>
<dbReference type="GO" id="GO:0046872">
    <property type="term" value="F:metal ion binding"/>
    <property type="evidence" value="ECO:0007669"/>
    <property type="project" value="UniProtKB-KW"/>
</dbReference>
<dbReference type="InterPro" id="IPR040084">
    <property type="entry name" value="GTPase_Obg"/>
</dbReference>
<keyword evidence="6" id="KW-0411">Iron-sulfur</keyword>
<organism evidence="8 9">
    <name type="scientific">Candidatus Glassbacteria bacterium GWA2_58_10</name>
    <dbReference type="NCBI Taxonomy" id="1817865"/>
    <lineage>
        <taxon>Bacteria</taxon>
        <taxon>Candidatus Glassiibacteriota</taxon>
    </lineage>
</organism>
<comment type="cofactor">
    <cofactor evidence="1">
        <name>[4Fe-4S] cluster</name>
        <dbReference type="ChEBI" id="CHEBI:49883"/>
    </cofactor>
</comment>
<dbReference type="GO" id="GO:0051539">
    <property type="term" value="F:4 iron, 4 sulfur cluster binding"/>
    <property type="evidence" value="ECO:0007669"/>
    <property type="project" value="UniProtKB-KW"/>
</dbReference>
<keyword evidence="4" id="KW-0479">Metal-binding</keyword>
<dbReference type="SFLD" id="SFLDS00029">
    <property type="entry name" value="Radical_SAM"/>
    <property type="match status" value="1"/>
</dbReference>
<dbReference type="SUPFAM" id="SSF102114">
    <property type="entry name" value="Radical SAM enzymes"/>
    <property type="match status" value="1"/>
</dbReference>
<evidence type="ECO:0000256" key="5">
    <source>
        <dbReference type="ARBA" id="ARBA00023004"/>
    </source>
</evidence>
<feature type="domain" description="Radical SAM core" evidence="7">
    <location>
        <begin position="35"/>
        <end position="175"/>
    </location>
</feature>
<proteinExistence type="predicted"/>
<evidence type="ECO:0000256" key="4">
    <source>
        <dbReference type="ARBA" id="ARBA00022723"/>
    </source>
</evidence>
<evidence type="ECO:0000313" key="8">
    <source>
        <dbReference type="EMBL" id="OGF97809.1"/>
    </source>
</evidence>
<evidence type="ECO:0000259" key="7">
    <source>
        <dbReference type="Pfam" id="PF04055"/>
    </source>
</evidence>
<dbReference type="EMBL" id="MFIV01000208">
    <property type="protein sequence ID" value="OGF97809.1"/>
    <property type="molecule type" value="Genomic_DNA"/>
</dbReference>
<accession>A0A1F5YCF6</accession>
<dbReference type="Proteomes" id="UP000176992">
    <property type="component" value="Unassembled WGS sequence"/>
</dbReference>
<protein>
    <recommendedName>
        <fullName evidence="7">Radical SAM core domain-containing protein</fullName>
    </recommendedName>
</protein>
<dbReference type="PANTHER" id="PTHR43787:SF11">
    <property type="entry name" value="UPF0026 PROTEIN SLR1464"/>
    <property type="match status" value="1"/>
</dbReference>
<dbReference type="InterPro" id="IPR007197">
    <property type="entry name" value="rSAM"/>
</dbReference>
<name>A0A1F5YCF6_9BACT</name>
<comment type="caution">
    <text evidence="8">The sequence shown here is derived from an EMBL/GenBank/DDBJ whole genome shotgun (WGS) entry which is preliminary data.</text>
</comment>
<evidence type="ECO:0000256" key="2">
    <source>
        <dbReference type="ARBA" id="ARBA00022485"/>
    </source>
</evidence>
<dbReference type="CDD" id="cd01335">
    <property type="entry name" value="Radical_SAM"/>
    <property type="match status" value="1"/>
</dbReference>
<evidence type="ECO:0000313" key="9">
    <source>
        <dbReference type="Proteomes" id="UP000176992"/>
    </source>
</evidence>
<keyword evidence="3" id="KW-0949">S-adenosyl-L-methionine</keyword>
<dbReference type="Pfam" id="PF04055">
    <property type="entry name" value="Radical_SAM"/>
    <property type="match status" value="1"/>
</dbReference>
<evidence type="ECO:0000256" key="3">
    <source>
        <dbReference type="ARBA" id="ARBA00022691"/>
    </source>
</evidence>
<dbReference type="InterPro" id="IPR013785">
    <property type="entry name" value="Aldolase_TIM"/>
</dbReference>
<dbReference type="PANTHER" id="PTHR43787">
    <property type="entry name" value="FEMO COFACTOR BIOSYNTHESIS PROTEIN NIFB-RELATED"/>
    <property type="match status" value="1"/>
</dbReference>
<keyword evidence="5" id="KW-0408">Iron</keyword>
<reference evidence="8 9" key="1">
    <citation type="journal article" date="2016" name="Nat. Commun.">
        <title>Thousands of microbial genomes shed light on interconnected biogeochemical processes in an aquifer system.</title>
        <authorList>
            <person name="Anantharaman K."/>
            <person name="Brown C.T."/>
            <person name="Hug L.A."/>
            <person name="Sharon I."/>
            <person name="Castelle C.J."/>
            <person name="Probst A.J."/>
            <person name="Thomas B.C."/>
            <person name="Singh A."/>
            <person name="Wilkins M.J."/>
            <person name="Karaoz U."/>
            <person name="Brodie E.L."/>
            <person name="Williams K.H."/>
            <person name="Hubbard S.S."/>
            <person name="Banfield J.F."/>
        </authorList>
    </citation>
    <scope>NUCLEOTIDE SEQUENCE [LARGE SCALE GENOMIC DNA]</scope>
</reference>
<evidence type="ECO:0000256" key="1">
    <source>
        <dbReference type="ARBA" id="ARBA00001966"/>
    </source>
</evidence>
<evidence type="ECO:0000256" key="6">
    <source>
        <dbReference type="ARBA" id="ARBA00023014"/>
    </source>
</evidence>
<sequence length="255" mass="27892">MKDRPLQTRIIYGPIDSRRLGKSLGVNILPTAEKICSFDCLYCQYGFTAEKQDRAGARRVELPFPAEVAEELAAALALSGPLDAITLAGNGEPTLHPAFRQIAEAVAHQRDLHRPGVPVCILSNSSTLHDPNVQAAFQSIDRRVMKLDAGTEETFQKLNRPGPGLTLEKIAGGLAQLKPVEIQALFLDGPVSNTASKEIEAWLGHLEKIRPVAVQVYTFDRQPADQRLVQVSGERLEQIAAAVRSRLPKAKVTVY</sequence>
<dbReference type="SFLD" id="SFLDG01083">
    <property type="entry name" value="Uncharacterised_Radical_SAM_Su"/>
    <property type="match status" value="1"/>
</dbReference>
<gene>
    <name evidence="8" type="ORF">A2Z86_00880</name>
</gene>
<dbReference type="Gene3D" id="3.20.20.70">
    <property type="entry name" value="Aldolase class I"/>
    <property type="match status" value="1"/>
</dbReference>